<evidence type="ECO:0000259" key="5">
    <source>
        <dbReference type="PROSITE" id="PS51078"/>
    </source>
</evidence>
<dbReference type="SUPFAM" id="SSF46785">
    <property type="entry name" value="Winged helix' DNA-binding domain"/>
    <property type="match status" value="1"/>
</dbReference>
<dbReference type="GO" id="GO:0003677">
    <property type="term" value="F:DNA binding"/>
    <property type="evidence" value="ECO:0007669"/>
    <property type="project" value="UniProtKB-KW"/>
</dbReference>
<gene>
    <name evidence="6" type="primary">iclR</name>
    <name evidence="6" type="ORF">TRIP_B40191</name>
</gene>
<dbReference type="Pfam" id="PF09339">
    <property type="entry name" value="HTH_IclR"/>
    <property type="match status" value="1"/>
</dbReference>
<dbReference type="InterPro" id="IPR005471">
    <property type="entry name" value="Tscrpt_reg_IclR_N"/>
</dbReference>
<dbReference type="AlphaFoldDB" id="A0A653ADX7"/>
<dbReference type="Gene3D" id="1.10.10.10">
    <property type="entry name" value="Winged helix-like DNA-binding domain superfamily/Winged helix DNA-binding domain"/>
    <property type="match status" value="1"/>
</dbReference>
<reference evidence="6" key="1">
    <citation type="submission" date="2018-07" db="EMBL/GenBank/DDBJ databases">
        <authorList>
            <consortium name="Genoscope - CEA"/>
            <person name="William W."/>
        </authorList>
    </citation>
    <scope>NUCLEOTIDE SEQUENCE</scope>
    <source>
        <strain evidence="6">IK1</strain>
    </source>
</reference>
<dbReference type="InterPro" id="IPR036388">
    <property type="entry name" value="WH-like_DNA-bd_sf"/>
</dbReference>
<dbReference type="InterPro" id="IPR036390">
    <property type="entry name" value="WH_DNA-bd_sf"/>
</dbReference>
<sequence>MGENQRGAPALSRGLKILEVLAAADGELSFSSLKETSQVPGPSLWRLLHVLRDTGYVLYDPKNHTYRLGYKFLYMRNLLLDRIGFRSEARHYLRKLVDLTGETAEFSGRVKDELVLLDQDESPQAVRLFSRIGSTYPYFHATAPGKVYLAYMPEGRLESVIERIGLPAITEYTVTDFGVLKQQLAKVRAEGYAVDHQEMRLGVFRIASPVFGADGKVVACLGVAGPSFRLDDEKENFIGGAVKHVAEELSREVSQR</sequence>
<dbReference type="Gene3D" id="3.30.450.40">
    <property type="match status" value="1"/>
</dbReference>
<protein>
    <submittedName>
        <fullName evidence="6">IclR helix-turn-helix domain protein</fullName>
    </submittedName>
</protein>
<dbReference type="PANTHER" id="PTHR30136:SF24">
    <property type="entry name" value="HTH-TYPE TRANSCRIPTIONAL REPRESSOR ALLR"/>
    <property type="match status" value="1"/>
</dbReference>
<organism evidence="6">
    <name type="scientific">Uncultured Desulfatiglans sp</name>
    <dbReference type="NCBI Taxonomy" id="1748965"/>
    <lineage>
        <taxon>Bacteria</taxon>
        <taxon>Pseudomonadati</taxon>
        <taxon>Thermodesulfobacteriota</taxon>
        <taxon>Desulfobacteria</taxon>
        <taxon>Desulfatiglandales</taxon>
        <taxon>Desulfatiglandaceae</taxon>
        <taxon>Desulfatiglans</taxon>
        <taxon>environmental samples</taxon>
    </lineage>
</organism>
<proteinExistence type="predicted"/>
<dbReference type="InterPro" id="IPR050707">
    <property type="entry name" value="HTH_MetabolicPath_Reg"/>
</dbReference>
<dbReference type="Pfam" id="PF01614">
    <property type="entry name" value="IclR_C"/>
    <property type="match status" value="1"/>
</dbReference>
<feature type="domain" description="HTH iclR-type" evidence="4">
    <location>
        <begin position="8"/>
        <end position="70"/>
    </location>
</feature>
<accession>A0A653ADX7</accession>
<evidence type="ECO:0000259" key="4">
    <source>
        <dbReference type="PROSITE" id="PS51077"/>
    </source>
</evidence>
<evidence type="ECO:0000256" key="2">
    <source>
        <dbReference type="ARBA" id="ARBA00023125"/>
    </source>
</evidence>
<dbReference type="InterPro" id="IPR014757">
    <property type="entry name" value="Tscrpt_reg_IclR_C"/>
</dbReference>
<dbReference type="EMBL" id="UPXX01000031">
    <property type="protein sequence ID" value="VBB46273.1"/>
    <property type="molecule type" value="Genomic_DNA"/>
</dbReference>
<dbReference type="GO" id="GO:0045892">
    <property type="term" value="P:negative regulation of DNA-templated transcription"/>
    <property type="evidence" value="ECO:0007669"/>
    <property type="project" value="TreeGrafter"/>
</dbReference>
<dbReference type="PANTHER" id="PTHR30136">
    <property type="entry name" value="HELIX-TURN-HELIX TRANSCRIPTIONAL REGULATOR, ICLR FAMILY"/>
    <property type="match status" value="1"/>
</dbReference>
<keyword evidence="3" id="KW-0804">Transcription</keyword>
<dbReference type="InterPro" id="IPR029016">
    <property type="entry name" value="GAF-like_dom_sf"/>
</dbReference>
<dbReference type="PROSITE" id="PS51077">
    <property type="entry name" value="HTH_ICLR"/>
    <property type="match status" value="1"/>
</dbReference>
<name>A0A653ADX7_UNCDX</name>
<feature type="domain" description="IclR-ED" evidence="5">
    <location>
        <begin position="71"/>
        <end position="255"/>
    </location>
</feature>
<dbReference type="GO" id="GO:0003700">
    <property type="term" value="F:DNA-binding transcription factor activity"/>
    <property type="evidence" value="ECO:0007669"/>
    <property type="project" value="TreeGrafter"/>
</dbReference>
<dbReference type="PROSITE" id="PS51078">
    <property type="entry name" value="ICLR_ED"/>
    <property type="match status" value="1"/>
</dbReference>
<evidence type="ECO:0000313" key="6">
    <source>
        <dbReference type="EMBL" id="VBB46273.1"/>
    </source>
</evidence>
<evidence type="ECO:0000256" key="1">
    <source>
        <dbReference type="ARBA" id="ARBA00023015"/>
    </source>
</evidence>
<keyword evidence="1" id="KW-0805">Transcription regulation</keyword>
<dbReference type="SMART" id="SM00346">
    <property type="entry name" value="HTH_ICLR"/>
    <property type="match status" value="1"/>
</dbReference>
<evidence type="ECO:0000256" key="3">
    <source>
        <dbReference type="ARBA" id="ARBA00023163"/>
    </source>
</evidence>
<dbReference type="SUPFAM" id="SSF55781">
    <property type="entry name" value="GAF domain-like"/>
    <property type="match status" value="1"/>
</dbReference>
<keyword evidence="2" id="KW-0238">DNA-binding</keyword>